<protein>
    <submittedName>
        <fullName evidence="1">Uncharacterized protein</fullName>
    </submittedName>
</protein>
<name>A0AAE0BFK9_9CHLO</name>
<gene>
    <name evidence="1" type="ORF">CYMTET_54269</name>
</gene>
<evidence type="ECO:0000313" key="2">
    <source>
        <dbReference type="Proteomes" id="UP001190700"/>
    </source>
</evidence>
<comment type="caution">
    <text evidence="1">The sequence shown here is derived from an EMBL/GenBank/DDBJ whole genome shotgun (WGS) entry which is preliminary data.</text>
</comment>
<evidence type="ECO:0000313" key="1">
    <source>
        <dbReference type="EMBL" id="KAK3235562.1"/>
    </source>
</evidence>
<keyword evidence="2" id="KW-1185">Reference proteome</keyword>
<proteinExistence type="predicted"/>
<dbReference type="Proteomes" id="UP001190700">
    <property type="component" value="Unassembled WGS sequence"/>
</dbReference>
<organism evidence="1 2">
    <name type="scientific">Cymbomonas tetramitiformis</name>
    <dbReference type="NCBI Taxonomy" id="36881"/>
    <lineage>
        <taxon>Eukaryota</taxon>
        <taxon>Viridiplantae</taxon>
        <taxon>Chlorophyta</taxon>
        <taxon>Pyramimonadophyceae</taxon>
        <taxon>Pyramimonadales</taxon>
        <taxon>Pyramimonadaceae</taxon>
        <taxon>Cymbomonas</taxon>
    </lineage>
</organism>
<dbReference type="AlphaFoldDB" id="A0AAE0BFK9"/>
<reference evidence="1 2" key="1">
    <citation type="journal article" date="2015" name="Genome Biol. Evol.">
        <title>Comparative Genomics of a Bacterivorous Green Alga Reveals Evolutionary Causalities and Consequences of Phago-Mixotrophic Mode of Nutrition.</title>
        <authorList>
            <person name="Burns J.A."/>
            <person name="Paasch A."/>
            <person name="Narechania A."/>
            <person name="Kim E."/>
        </authorList>
    </citation>
    <scope>NUCLEOTIDE SEQUENCE [LARGE SCALE GENOMIC DNA]</scope>
    <source>
        <strain evidence="1 2">PLY_AMNH</strain>
    </source>
</reference>
<accession>A0AAE0BFK9</accession>
<sequence>MNSVNVRNIIGYNVSINVHNMPSWWLGDVSDVRCSVGCNVVKRKGAKADILMHYLNVPAYAYDHTTKHALVSLEGCYGEGCQNDPGNLARTDLLLSFDPRADFLTLYDHNRYAELPKPKVRYGARFGEDVVTSALHISNCHPFRIHVIQRLIDSGFRFFNYGSCRIPTVQYSARL</sequence>
<dbReference type="EMBL" id="LGRX02035271">
    <property type="protein sequence ID" value="KAK3235562.1"/>
    <property type="molecule type" value="Genomic_DNA"/>
</dbReference>